<dbReference type="Proteomes" id="UP001431783">
    <property type="component" value="Unassembled WGS sequence"/>
</dbReference>
<evidence type="ECO:0000313" key="1">
    <source>
        <dbReference type="EMBL" id="KAK9873766.1"/>
    </source>
</evidence>
<reference evidence="1 2" key="1">
    <citation type="submission" date="2023-03" db="EMBL/GenBank/DDBJ databases">
        <title>Genome insight into feeding habits of ladybird beetles.</title>
        <authorList>
            <person name="Li H.-S."/>
            <person name="Huang Y.-H."/>
            <person name="Pang H."/>
        </authorList>
    </citation>
    <scope>NUCLEOTIDE SEQUENCE [LARGE SCALE GENOMIC DNA]</scope>
    <source>
        <strain evidence="1">SYSU_2023b</strain>
        <tissue evidence="1">Whole body</tissue>
    </source>
</reference>
<proteinExistence type="predicted"/>
<organism evidence="1 2">
    <name type="scientific">Henosepilachna vigintioctopunctata</name>
    <dbReference type="NCBI Taxonomy" id="420089"/>
    <lineage>
        <taxon>Eukaryota</taxon>
        <taxon>Metazoa</taxon>
        <taxon>Ecdysozoa</taxon>
        <taxon>Arthropoda</taxon>
        <taxon>Hexapoda</taxon>
        <taxon>Insecta</taxon>
        <taxon>Pterygota</taxon>
        <taxon>Neoptera</taxon>
        <taxon>Endopterygota</taxon>
        <taxon>Coleoptera</taxon>
        <taxon>Polyphaga</taxon>
        <taxon>Cucujiformia</taxon>
        <taxon>Coccinelloidea</taxon>
        <taxon>Coccinellidae</taxon>
        <taxon>Epilachninae</taxon>
        <taxon>Epilachnini</taxon>
        <taxon>Henosepilachna</taxon>
    </lineage>
</organism>
<name>A0AAW1U1F6_9CUCU</name>
<dbReference type="EMBL" id="JARQZJ010000031">
    <property type="protein sequence ID" value="KAK9873766.1"/>
    <property type="molecule type" value="Genomic_DNA"/>
</dbReference>
<protein>
    <submittedName>
        <fullName evidence="1">Uncharacterized protein</fullName>
    </submittedName>
</protein>
<sequence length="66" mass="7918">MKYFTLYDNHRLQGSIVQKIPNSYLNKFISNEVSTSYIFGWHPLLRRIPQCKICNHMFSSQIQLLR</sequence>
<comment type="caution">
    <text evidence="1">The sequence shown here is derived from an EMBL/GenBank/DDBJ whole genome shotgun (WGS) entry which is preliminary data.</text>
</comment>
<evidence type="ECO:0000313" key="2">
    <source>
        <dbReference type="Proteomes" id="UP001431783"/>
    </source>
</evidence>
<gene>
    <name evidence="1" type="ORF">WA026_002124</name>
</gene>
<accession>A0AAW1U1F6</accession>
<keyword evidence="2" id="KW-1185">Reference proteome</keyword>
<dbReference type="AlphaFoldDB" id="A0AAW1U1F6"/>